<keyword evidence="2" id="KW-1185">Reference proteome</keyword>
<reference evidence="1 2" key="1">
    <citation type="journal article" date="2013" name="Genome Announc.">
        <title>Draft Genome Sequence of Rhodococcus ruber Strain BKS 20-38.</title>
        <authorList>
            <person name="Bala M."/>
            <person name="Kumar S."/>
            <person name="Raghava G.P."/>
            <person name="Mayilraj S."/>
        </authorList>
    </citation>
    <scope>NUCLEOTIDE SEQUENCE [LARGE SCALE GENOMIC DNA]</scope>
    <source>
        <strain evidence="1 2">BKS 20-38</strain>
    </source>
</reference>
<evidence type="ECO:0000313" key="2">
    <source>
        <dbReference type="Proteomes" id="UP000011731"/>
    </source>
</evidence>
<sequence length="146" mass="16367">MSDDHEHGRDTFAVRLRHLIETVHPPDRGPYSYREIARGVTGQGVSMTSTTVHQLAIGHRVDPKMRHVQGLAAFFGVPVDYFYDPDVQERVDAQLESVKVWRDEEARALALRASALGPQGKRTLSALLDALEGQDAEDPGRGRRRR</sequence>
<dbReference type="GO" id="GO:0003677">
    <property type="term" value="F:DNA binding"/>
    <property type="evidence" value="ECO:0007669"/>
    <property type="project" value="InterPro"/>
</dbReference>
<accession>M2Y353</accession>
<comment type="caution">
    <text evidence="1">The sequence shown here is derived from an EMBL/GenBank/DDBJ whole genome shotgun (WGS) entry which is preliminary data.</text>
</comment>
<name>M2Y353_9NOCA</name>
<dbReference type="EMBL" id="AOEX01000083">
    <property type="protein sequence ID" value="EME56015.1"/>
    <property type="molecule type" value="Genomic_DNA"/>
</dbReference>
<dbReference type="AlphaFoldDB" id="M2Y353"/>
<dbReference type="InterPro" id="IPR010982">
    <property type="entry name" value="Lambda_DNA-bd_dom_sf"/>
</dbReference>
<dbReference type="RefSeq" id="WP_003938546.1">
    <property type="nucleotide sequence ID" value="NZ_AOEX01000083.1"/>
</dbReference>
<evidence type="ECO:0008006" key="3">
    <source>
        <dbReference type="Google" id="ProtNLM"/>
    </source>
</evidence>
<protein>
    <recommendedName>
        <fullName evidence="3">XRE family transcriptional regulator</fullName>
    </recommendedName>
</protein>
<gene>
    <name evidence="1" type="ORF">G352_22416</name>
</gene>
<proteinExistence type="predicted"/>
<dbReference type="Gene3D" id="1.10.260.40">
    <property type="entry name" value="lambda repressor-like DNA-binding domains"/>
    <property type="match status" value="1"/>
</dbReference>
<dbReference type="Proteomes" id="UP000011731">
    <property type="component" value="Unassembled WGS sequence"/>
</dbReference>
<evidence type="ECO:0000313" key="1">
    <source>
        <dbReference type="EMBL" id="EME56015.1"/>
    </source>
</evidence>
<organism evidence="1 2">
    <name type="scientific">Rhodococcus ruber BKS 20-38</name>
    <dbReference type="NCBI Taxonomy" id="1278076"/>
    <lineage>
        <taxon>Bacteria</taxon>
        <taxon>Bacillati</taxon>
        <taxon>Actinomycetota</taxon>
        <taxon>Actinomycetes</taxon>
        <taxon>Mycobacteriales</taxon>
        <taxon>Nocardiaceae</taxon>
        <taxon>Rhodococcus</taxon>
    </lineage>
</organism>